<evidence type="ECO:0000256" key="1">
    <source>
        <dbReference type="SAM" id="MobiDB-lite"/>
    </source>
</evidence>
<feature type="compositionally biased region" description="Acidic residues" evidence="1">
    <location>
        <begin position="37"/>
        <end position="46"/>
    </location>
</feature>
<name>A0ABR4MB62_9PEZI</name>
<organism evidence="2 3">
    <name type="scientific">Ceratocystis lukuohia</name>
    <dbReference type="NCBI Taxonomy" id="2019550"/>
    <lineage>
        <taxon>Eukaryota</taxon>
        <taxon>Fungi</taxon>
        <taxon>Dikarya</taxon>
        <taxon>Ascomycota</taxon>
        <taxon>Pezizomycotina</taxon>
        <taxon>Sordariomycetes</taxon>
        <taxon>Hypocreomycetidae</taxon>
        <taxon>Microascales</taxon>
        <taxon>Ceratocystidaceae</taxon>
        <taxon>Ceratocystis</taxon>
    </lineage>
</organism>
<gene>
    <name evidence="2" type="ORF">HOO65_080418</name>
</gene>
<dbReference type="EMBL" id="JABSNW010000008">
    <property type="protein sequence ID" value="KAL2885468.1"/>
    <property type="molecule type" value="Genomic_DNA"/>
</dbReference>
<reference evidence="2 3" key="1">
    <citation type="submission" date="2020-05" db="EMBL/GenBank/DDBJ databases">
        <title>Ceratocystis lukuohia genome.</title>
        <authorList>
            <person name="Harrington T.C."/>
            <person name="Kim K."/>
            <person name="Mayers C.G."/>
        </authorList>
    </citation>
    <scope>NUCLEOTIDE SEQUENCE [LARGE SCALE GENOMIC DNA]</scope>
    <source>
        <strain evidence="2 3">C4212</strain>
    </source>
</reference>
<keyword evidence="3" id="KW-1185">Reference proteome</keyword>
<evidence type="ECO:0000313" key="3">
    <source>
        <dbReference type="Proteomes" id="UP001610728"/>
    </source>
</evidence>
<feature type="region of interest" description="Disordered" evidence="1">
    <location>
        <begin position="196"/>
        <end position="225"/>
    </location>
</feature>
<dbReference type="GeneID" id="98121154"/>
<feature type="region of interest" description="Disordered" evidence="1">
    <location>
        <begin position="27"/>
        <end position="46"/>
    </location>
</feature>
<comment type="caution">
    <text evidence="2">The sequence shown here is derived from an EMBL/GenBank/DDBJ whole genome shotgun (WGS) entry which is preliminary data.</text>
</comment>
<evidence type="ECO:0000313" key="2">
    <source>
        <dbReference type="EMBL" id="KAL2885468.1"/>
    </source>
</evidence>
<feature type="region of interest" description="Disordered" evidence="1">
    <location>
        <begin position="1"/>
        <end position="21"/>
    </location>
</feature>
<accession>A0ABR4MB62</accession>
<sequence>MAKGGFKGGNDSVDNDQKRKWDRSLRSLSGVSSVSSMDEDSPSEDELCTKLIRLATELRELRSKRKTGRATQFRIYKKKLKLLRRKVASALRAKSFQDVWPISQCELLPLPPTSPTAIPTPGPGPAPAPAPALTLILPPPPSVQNMRQSFEEGIVQDTKNKALRHEVAGLMDEVYEGTEDAFGVLEASVAAHMREATEASERYWGSRRKEGVSRTEGGPLRESTS</sequence>
<protein>
    <submittedName>
        <fullName evidence="2">Uncharacterized protein</fullName>
    </submittedName>
</protein>
<proteinExistence type="predicted"/>
<dbReference type="Proteomes" id="UP001610728">
    <property type="component" value="Unassembled WGS sequence"/>
</dbReference>
<dbReference type="RefSeq" id="XP_070856648.1">
    <property type="nucleotide sequence ID" value="XM_071004360.1"/>
</dbReference>
<feature type="compositionally biased region" description="Low complexity" evidence="1">
    <location>
        <begin position="27"/>
        <end position="36"/>
    </location>
</feature>